<dbReference type="PANTHER" id="PTHR40733:SF1">
    <property type="entry name" value="SMALL ZINC FINGER PROTEIN HVO-2753-LIKE ZINC-BINDING POCKET DOMAIN-CONTAINING PROTEIN"/>
    <property type="match status" value="1"/>
</dbReference>
<dbReference type="InterPro" id="IPR044720">
    <property type="entry name" value="HVO_2753-like"/>
</dbReference>
<reference evidence="2" key="1">
    <citation type="journal article" date="2020" name="mSystems">
        <title>Genome- and Community-Level Interaction Insights into Carbon Utilization and Element Cycling Functions of Hydrothermarchaeota in Hydrothermal Sediment.</title>
        <authorList>
            <person name="Zhou Z."/>
            <person name="Liu Y."/>
            <person name="Xu W."/>
            <person name="Pan J."/>
            <person name="Luo Z.H."/>
            <person name="Li M."/>
        </authorList>
    </citation>
    <scope>NUCLEOTIDE SEQUENCE [LARGE SCALE GENOMIC DNA]</scope>
    <source>
        <strain evidence="2">SpSt-123</strain>
    </source>
</reference>
<dbReference type="AlphaFoldDB" id="A0A7C1HWU6"/>
<evidence type="ECO:0000259" key="1">
    <source>
        <dbReference type="Pfam" id="PF07754"/>
    </source>
</evidence>
<gene>
    <name evidence="2" type="ORF">ENO04_03920</name>
</gene>
<organism evidence="2">
    <name type="scientific">Fervidicoccus fontis</name>
    <dbReference type="NCBI Taxonomy" id="683846"/>
    <lineage>
        <taxon>Archaea</taxon>
        <taxon>Thermoproteota</taxon>
        <taxon>Thermoprotei</taxon>
        <taxon>Fervidicoccales</taxon>
        <taxon>Fervidicoccaceae</taxon>
        <taxon>Fervidicoccus</taxon>
    </lineage>
</organism>
<sequence>MAYVASKGVSLTEPVTVKKCSSCNRPLMPKEKAVVFKCPNCGKVEIIRCNKCRKMSVPYVCPICGFQGP</sequence>
<comment type="caution">
    <text evidence="2">The sequence shown here is derived from an EMBL/GenBank/DDBJ whole genome shotgun (WGS) entry which is preliminary data.</text>
</comment>
<proteinExistence type="predicted"/>
<name>A0A7C1HWU6_9CREN</name>
<protein>
    <submittedName>
        <fullName evidence="2">DUF1610 domain-containing protein</fullName>
    </submittedName>
</protein>
<accession>A0A7C1HWU6</accession>
<dbReference type="Pfam" id="PF07754">
    <property type="entry name" value="HVO_2753_ZBP"/>
    <property type="match status" value="1"/>
</dbReference>
<dbReference type="Gene3D" id="2.20.70.10">
    <property type="match status" value="1"/>
</dbReference>
<evidence type="ECO:0000313" key="2">
    <source>
        <dbReference type="EMBL" id="HDS10746.1"/>
    </source>
</evidence>
<dbReference type="NCBIfam" id="NF011481">
    <property type="entry name" value="PRK14890.1"/>
    <property type="match status" value="1"/>
</dbReference>
<feature type="domain" description="Small zinc finger protein HVO-2753-like zinc-binding pocket" evidence="1">
    <location>
        <begin position="20"/>
        <end position="65"/>
    </location>
</feature>
<dbReference type="EMBL" id="DSDY01000124">
    <property type="protein sequence ID" value="HDS10746.1"/>
    <property type="molecule type" value="Genomic_DNA"/>
</dbReference>
<dbReference type="PANTHER" id="PTHR40733">
    <property type="entry name" value="ZINC-RIBBON RNA-BINDING PROTEIN INVOLVED IN TRANSLATION-RELATED"/>
    <property type="match status" value="1"/>
</dbReference>
<dbReference type="InterPro" id="IPR011668">
    <property type="entry name" value="HVO_2753-like_ZBP"/>
</dbReference>